<dbReference type="Pfam" id="PF00089">
    <property type="entry name" value="Trypsin"/>
    <property type="match status" value="1"/>
</dbReference>
<evidence type="ECO:0000259" key="5">
    <source>
        <dbReference type="PROSITE" id="PS50240"/>
    </source>
</evidence>
<protein>
    <submittedName>
        <fullName evidence="6">Venom S1 protease 14</fullName>
    </submittedName>
</protein>
<accession>A0AB38ZEL6</accession>
<feature type="chain" id="PRO_5044241485" evidence="3">
    <location>
        <begin position="21"/>
        <end position="539"/>
    </location>
</feature>
<dbReference type="FunFam" id="2.40.10.10:FF:000068">
    <property type="entry name" value="transmembrane protease serine 2"/>
    <property type="match status" value="1"/>
</dbReference>
<dbReference type="PANTHER" id="PTHR24252:SF7">
    <property type="entry name" value="HYALIN"/>
    <property type="match status" value="1"/>
</dbReference>
<dbReference type="InterPro" id="IPR001254">
    <property type="entry name" value="Trypsin_dom"/>
</dbReference>
<dbReference type="InterPro" id="IPR000859">
    <property type="entry name" value="CUB_dom"/>
</dbReference>
<reference evidence="6" key="1">
    <citation type="submission" date="2024-03" db="EMBL/GenBank/DDBJ databases">
        <title>Venom adaptation and exaptation during the trophic switch to blood-feeding by kissing bugs (Reduviidae: Triatominae).</title>
        <authorList>
            <person name="Zdenek C.N."/>
            <person name="Cardoso F.C."/>
            <person name="Robinson S.D."/>
            <person name="Mercedes R.S."/>
            <person name="Raidjoe E.R."/>
            <person name="Hernandez-Vargas M.J."/>
            <person name="Jin J."/>
            <person name="Corzo G."/>
            <person name="Vetter I."/>
            <person name="King G.F."/>
            <person name="Fry B.G."/>
            <person name="Walker A."/>
        </authorList>
    </citation>
    <scope>NUCLEOTIDE SEQUENCE</scope>
</reference>
<proteinExistence type="evidence at transcript level"/>
<dbReference type="InterPro" id="IPR043504">
    <property type="entry name" value="Peptidase_S1_PA_chymotrypsin"/>
</dbReference>
<evidence type="ECO:0000313" key="6">
    <source>
        <dbReference type="EMBL" id="WXI02708.1"/>
    </source>
</evidence>
<dbReference type="PROSITE" id="PS01180">
    <property type="entry name" value="CUB"/>
    <property type="match status" value="1"/>
</dbReference>
<name>A0AB38ZEL6_9HEMI</name>
<keyword evidence="1 2" id="KW-1015">Disulfide bond</keyword>
<keyword evidence="6" id="KW-0645">Protease</keyword>
<dbReference type="SMART" id="SM00020">
    <property type="entry name" value="Tryp_SPc"/>
    <property type="match status" value="1"/>
</dbReference>
<evidence type="ECO:0000256" key="2">
    <source>
        <dbReference type="PROSITE-ProRule" id="PRU00059"/>
    </source>
</evidence>
<comment type="caution">
    <text evidence="2">Lacks conserved residue(s) required for the propagation of feature annotation.</text>
</comment>
<sequence length="539" mass="60808">MLRTLISIWLFYCSVDIIRAQDVIDVALKQGEPYGDLKGAGYPNEPMPYNYVQQWNLAVEDDSTIMLYCDDIRMAQHGPWTPECALVQINIIEDGKETKICGQNKGGYQYKSKGPKLTVKFIANGGSGFIKCVALNTREPPPTQLELIPNGRVKIVQTPKEPKPYFDQVWVLTSPQNTRISLQCTFSLGHKLNDKCYKDKITIDTGNEQKEYCDEHDIVTFSSLNYAKIRIQLNEFGDRRVRCIVQAVTGPDPNEFKNVKSEEVDSSEFGITKGAKTTTCDCGRANRPPGRVTYGKETIENEFPWMVLLHIYYPHGNGMIMFSCGASIITARHVLTAAHCITMRKRNITAEPGNVRMVLAEHNRHRDTGKEVEVTAERLYIHEKYMPEATHDIAVIFTKQLIKFDILIGPVCLTPVQVPIMNRRIQIMGWGQTEHGRGSDVLLKSKALVIDRLICGMNEWEICTHSKPSATCFGDSGGPQVWVDPETNRYTQVSLASKAHKDCYSGPNTQSDVTYFHKWILDIIKESDSTQTVCQKVDA</sequence>
<dbReference type="GO" id="GO:0004252">
    <property type="term" value="F:serine-type endopeptidase activity"/>
    <property type="evidence" value="ECO:0007669"/>
    <property type="project" value="InterPro"/>
</dbReference>
<dbReference type="SUPFAM" id="SSF49854">
    <property type="entry name" value="Spermadhesin, CUB domain"/>
    <property type="match status" value="1"/>
</dbReference>
<evidence type="ECO:0000259" key="4">
    <source>
        <dbReference type="PROSITE" id="PS01180"/>
    </source>
</evidence>
<evidence type="ECO:0000256" key="3">
    <source>
        <dbReference type="SAM" id="SignalP"/>
    </source>
</evidence>
<keyword evidence="6" id="KW-0378">Hydrolase</keyword>
<dbReference type="EMBL" id="PP517458">
    <property type="protein sequence ID" value="WXI02708.1"/>
    <property type="molecule type" value="mRNA"/>
</dbReference>
<dbReference type="GO" id="GO:0006508">
    <property type="term" value="P:proteolysis"/>
    <property type="evidence" value="ECO:0007669"/>
    <property type="project" value="UniProtKB-KW"/>
</dbReference>
<dbReference type="PANTHER" id="PTHR24252">
    <property type="entry name" value="ACROSIN-RELATED"/>
    <property type="match status" value="1"/>
</dbReference>
<dbReference type="PROSITE" id="PS00134">
    <property type="entry name" value="TRYPSIN_HIS"/>
    <property type="match status" value="1"/>
</dbReference>
<dbReference type="PRINTS" id="PR00722">
    <property type="entry name" value="CHYMOTRYPSIN"/>
</dbReference>
<feature type="domain" description="Peptidase S1" evidence="5">
    <location>
        <begin position="292"/>
        <end position="525"/>
    </location>
</feature>
<keyword evidence="3" id="KW-0732">Signal</keyword>
<dbReference type="InterPro" id="IPR009003">
    <property type="entry name" value="Peptidase_S1_PA"/>
</dbReference>
<feature type="signal peptide" evidence="3">
    <location>
        <begin position="1"/>
        <end position="20"/>
    </location>
</feature>
<dbReference type="InterPro" id="IPR035914">
    <property type="entry name" value="Sperma_CUB_dom_sf"/>
</dbReference>
<dbReference type="InterPro" id="IPR001314">
    <property type="entry name" value="Peptidase_S1A"/>
</dbReference>
<evidence type="ECO:0000256" key="1">
    <source>
        <dbReference type="ARBA" id="ARBA00023157"/>
    </source>
</evidence>
<dbReference type="AlphaFoldDB" id="A0AB38ZEL6"/>
<dbReference type="SUPFAM" id="SSF50494">
    <property type="entry name" value="Trypsin-like serine proteases"/>
    <property type="match status" value="1"/>
</dbReference>
<dbReference type="Gene3D" id="2.40.10.10">
    <property type="entry name" value="Trypsin-like serine proteases"/>
    <property type="match status" value="1"/>
</dbReference>
<feature type="disulfide bond" evidence="2">
    <location>
        <begin position="84"/>
        <end position="101"/>
    </location>
</feature>
<feature type="domain" description="CUB" evidence="4">
    <location>
        <begin position="13"/>
        <end position="136"/>
    </location>
</feature>
<dbReference type="InterPro" id="IPR018114">
    <property type="entry name" value="TRYPSIN_HIS"/>
</dbReference>
<organism evidence="6">
    <name type="scientific">Oncocephalus sp</name>
    <dbReference type="NCBI Taxonomy" id="2944721"/>
    <lineage>
        <taxon>Eukaryota</taxon>
        <taxon>Metazoa</taxon>
        <taxon>Ecdysozoa</taxon>
        <taxon>Arthropoda</taxon>
        <taxon>Hexapoda</taxon>
        <taxon>Insecta</taxon>
        <taxon>Pterygota</taxon>
        <taxon>Neoptera</taxon>
        <taxon>Paraneoptera</taxon>
        <taxon>Hemiptera</taxon>
        <taxon>Heteroptera</taxon>
        <taxon>Panheteroptera</taxon>
        <taxon>Cimicomorpha</taxon>
        <taxon>Reduviidae</taxon>
        <taxon>Stenopodainae</taxon>
        <taxon>Oncocephalus</taxon>
    </lineage>
</organism>
<dbReference type="CDD" id="cd00190">
    <property type="entry name" value="Tryp_SPc"/>
    <property type="match status" value="1"/>
</dbReference>
<dbReference type="PROSITE" id="PS50240">
    <property type="entry name" value="TRYPSIN_DOM"/>
    <property type="match status" value="1"/>
</dbReference>
<dbReference type="Gene3D" id="2.60.120.290">
    <property type="entry name" value="Spermadhesin, CUB domain"/>
    <property type="match status" value="2"/>
</dbReference>